<evidence type="ECO:0000256" key="5">
    <source>
        <dbReference type="SAM" id="Phobius"/>
    </source>
</evidence>
<dbReference type="Proteomes" id="UP000241788">
    <property type="component" value="Unassembled WGS sequence"/>
</dbReference>
<dbReference type="InterPro" id="IPR011701">
    <property type="entry name" value="MFS"/>
</dbReference>
<evidence type="ECO:0000313" key="7">
    <source>
        <dbReference type="EMBL" id="SIP99142.1"/>
    </source>
</evidence>
<evidence type="ECO:0000256" key="4">
    <source>
        <dbReference type="ARBA" id="ARBA00023136"/>
    </source>
</evidence>
<dbReference type="PANTHER" id="PTHR24064">
    <property type="entry name" value="SOLUTE CARRIER FAMILY 22 MEMBER"/>
    <property type="match status" value="1"/>
</dbReference>
<dbReference type="EMBL" id="FTLW01000001">
    <property type="protein sequence ID" value="SIP99142.1"/>
    <property type="molecule type" value="Genomic_DNA"/>
</dbReference>
<feature type="transmembrane region" description="Helical" evidence="5">
    <location>
        <begin position="221"/>
        <end position="241"/>
    </location>
</feature>
<organism evidence="7 8">
    <name type="scientific">Solilutibacter tolerans</name>
    <dbReference type="NCBI Taxonomy" id="1604334"/>
    <lineage>
        <taxon>Bacteria</taxon>
        <taxon>Pseudomonadati</taxon>
        <taxon>Pseudomonadota</taxon>
        <taxon>Gammaproteobacteria</taxon>
        <taxon>Lysobacterales</taxon>
        <taxon>Lysobacteraceae</taxon>
        <taxon>Solilutibacter</taxon>
    </lineage>
</organism>
<dbReference type="Pfam" id="PF07690">
    <property type="entry name" value="MFS_1"/>
    <property type="match status" value="1"/>
</dbReference>
<accession>A0A1N6P4P1</accession>
<sequence>MILVDVATQPRGVCDNPRSVRSAIPRMSSSNGLSFHHPVAFWFGCALIVAGVLAHMPMFMMGQHTHWQMVGMPMTTEMWLGMAAIPVGLAFAAYGLMPRLSQMRTAMAGDNGQLQFHVADSVQLNIEHWKLVAVLVVALAVDVMKPATLGFVVPGMSAEYGMSKPSASFLALVALTGTTVGSVVWGRVADLFGRRAAILLAALMFIGTSICGAMPTFEWNLAMCFLMGASAGGLLPITFTLMAESIPAAHRGWLLVALGGIGTSAGYLLASGAAATLEPMFSWRILWLLGLPTGGIILLLSRFIPESPRFLYNAGLAHQARAVLRKFSGGVLDVEPEDASHPGAPRLHVTPEATGVRELMRGRHASISWGLLTCGVAWGLANFGFLLWLPVNLTELGVDPKAASTLLAKSAVLALPGISVVIWLYHHWSSYKSLVLFIGLTTLSLLAFWVMGALKMRSEVATVVATASLLISISGVIAMLIPYAAEIYPVRLRGTGSGLIAASSKFGGIVGAALGVMGFFTHFATSALLIALPMAISGVMLWRSGVETRGRRLEEIQALLGH</sequence>
<keyword evidence="3 5" id="KW-1133">Transmembrane helix</keyword>
<dbReference type="InterPro" id="IPR036259">
    <property type="entry name" value="MFS_trans_sf"/>
</dbReference>
<evidence type="ECO:0000256" key="3">
    <source>
        <dbReference type="ARBA" id="ARBA00022989"/>
    </source>
</evidence>
<feature type="transmembrane region" description="Helical" evidence="5">
    <location>
        <begin position="460"/>
        <end position="485"/>
    </location>
</feature>
<evidence type="ECO:0000256" key="2">
    <source>
        <dbReference type="ARBA" id="ARBA00022692"/>
    </source>
</evidence>
<feature type="transmembrane region" description="Helical" evidence="5">
    <location>
        <begin position="39"/>
        <end position="58"/>
    </location>
</feature>
<comment type="subcellular location">
    <subcellularLocation>
        <location evidence="1">Membrane</location>
        <topology evidence="1">Multi-pass membrane protein</topology>
    </subcellularLocation>
</comment>
<feature type="transmembrane region" description="Helical" evidence="5">
    <location>
        <begin position="165"/>
        <end position="185"/>
    </location>
</feature>
<keyword evidence="2 5" id="KW-0812">Transmembrane</keyword>
<feature type="transmembrane region" description="Helical" evidence="5">
    <location>
        <begin position="523"/>
        <end position="542"/>
    </location>
</feature>
<dbReference type="InterPro" id="IPR020846">
    <property type="entry name" value="MFS_dom"/>
</dbReference>
<feature type="transmembrane region" description="Helical" evidence="5">
    <location>
        <begin position="367"/>
        <end position="391"/>
    </location>
</feature>
<feature type="transmembrane region" description="Helical" evidence="5">
    <location>
        <begin position="403"/>
        <end position="425"/>
    </location>
</feature>
<evidence type="ECO:0000259" key="6">
    <source>
        <dbReference type="PROSITE" id="PS50850"/>
    </source>
</evidence>
<feature type="transmembrane region" description="Helical" evidence="5">
    <location>
        <begin position="281"/>
        <end position="300"/>
    </location>
</feature>
<gene>
    <name evidence="7" type="ORF">SAMN05421546_0482</name>
</gene>
<dbReference type="InterPro" id="IPR005829">
    <property type="entry name" value="Sugar_transporter_CS"/>
</dbReference>
<feature type="domain" description="Major facilitator superfamily (MFS) profile" evidence="6">
    <location>
        <begin position="131"/>
        <end position="549"/>
    </location>
</feature>
<feature type="transmembrane region" description="Helical" evidence="5">
    <location>
        <begin position="197"/>
        <end position="215"/>
    </location>
</feature>
<dbReference type="PROSITE" id="PS50850">
    <property type="entry name" value="MFS"/>
    <property type="match status" value="1"/>
</dbReference>
<reference evidence="8" key="1">
    <citation type="submission" date="2017-01" db="EMBL/GenBank/DDBJ databases">
        <authorList>
            <person name="Varghese N."/>
            <person name="Submissions S."/>
        </authorList>
    </citation>
    <scope>NUCLEOTIDE SEQUENCE [LARGE SCALE GENOMIC DNA]</scope>
    <source>
        <strain evidence="8">UM1</strain>
    </source>
</reference>
<feature type="transmembrane region" description="Helical" evidence="5">
    <location>
        <begin position="253"/>
        <end position="275"/>
    </location>
</feature>
<proteinExistence type="predicted"/>
<feature type="transmembrane region" description="Helical" evidence="5">
    <location>
        <begin position="434"/>
        <end position="454"/>
    </location>
</feature>
<dbReference type="AlphaFoldDB" id="A0A1N6P4P1"/>
<name>A0A1N6P4P1_9GAMM</name>
<evidence type="ECO:0000256" key="1">
    <source>
        <dbReference type="ARBA" id="ARBA00004141"/>
    </source>
</evidence>
<keyword evidence="4 5" id="KW-0472">Membrane</keyword>
<dbReference type="PROSITE" id="PS00217">
    <property type="entry name" value="SUGAR_TRANSPORT_2"/>
    <property type="match status" value="1"/>
</dbReference>
<dbReference type="GO" id="GO:0016020">
    <property type="term" value="C:membrane"/>
    <property type="evidence" value="ECO:0007669"/>
    <property type="project" value="UniProtKB-SubCell"/>
</dbReference>
<evidence type="ECO:0000313" key="8">
    <source>
        <dbReference type="Proteomes" id="UP000241788"/>
    </source>
</evidence>
<dbReference type="SUPFAM" id="SSF103473">
    <property type="entry name" value="MFS general substrate transporter"/>
    <property type="match status" value="1"/>
</dbReference>
<dbReference type="GO" id="GO:0022857">
    <property type="term" value="F:transmembrane transporter activity"/>
    <property type="evidence" value="ECO:0007669"/>
    <property type="project" value="InterPro"/>
</dbReference>
<feature type="transmembrane region" description="Helical" evidence="5">
    <location>
        <begin position="78"/>
        <end position="97"/>
    </location>
</feature>
<dbReference type="Gene3D" id="1.20.1250.20">
    <property type="entry name" value="MFS general substrate transporter like domains"/>
    <property type="match status" value="1"/>
</dbReference>
<keyword evidence="8" id="KW-1185">Reference proteome</keyword>
<dbReference type="STRING" id="1604334.SAMN05421546_0482"/>
<feature type="transmembrane region" description="Helical" evidence="5">
    <location>
        <begin position="131"/>
        <end position="153"/>
    </location>
</feature>
<protein>
    <submittedName>
        <fullName evidence="7">MFS transporter, putative metabolite:H+ symporter</fullName>
    </submittedName>
</protein>
<feature type="transmembrane region" description="Helical" evidence="5">
    <location>
        <begin position="497"/>
        <end position="517"/>
    </location>
</feature>